<dbReference type="HOGENOM" id="CLU_1393811_0_0_7"/>
<proteinExistence type="predicted"/>
<sequence>MTLERLVTTAQAAEILGISLQGVHYRIKNNQLKSIKQSGKTYVYLWDDNSKKEGYSTSLEEVAQRKEEENIYIEKVIESKDEQILLLRKSVKWLRRQYQEEIERLEKNQDKIISVFDSEIKLLQSAFNEMRAIYKPELKPLSPKKKFISLVDFTSLMKTYKKTDKEIKILILKAIKNADKRFIYNKHTKKVLILDEDFSDFK</sequence>
<keyword evidence="1" id="KW-0175">Coiled coil</keyword>
<protein>
    <submittedName>
        <fullName evidence="2">Uncharacterized protein</fullName>
    </submittedName>
</protein>
<evidence type="ECO:0000256" key="1">
    <source>
        <dbReference type="SAM" id="Coils"/>
    </source>
</evidence>
<feature type="coiled-coil region" evidence="1">
    <location>
        <begin position="88"/>
        <end position="115"/>
    </location>
</feature>
<keyword evidence="3" id="KW-1185">Reference proteome</keyword>
<organism evidence="2 3">
    <name type="scientific">Arcobacter nitrofigilis (strain ATCC 33309 / DSM 7299 / CCUG 15893 / LMG 7604 / NCTC 12251 / CI)</name>
    <name type="common">Campylobacter nitrofigilis</name>
    <dbReference type="NCBI Taxonomy" id="572480"/>
    <lineage>
        <taxon>Bacteria</taxon>
        <taxon>Pseudomonadati</taxon>
        <taxon>Campylobacterota</taxon>
        <taxon>Epsilonproteobacteria</taxon>
        <taxon>Campylobacterales</taxon>
        <taxon>Arcobacteraceae</taxon>
        <taxon>Arcobacter</taxon>
    </lineage>
</organism>
<gene>
    <name evidence="2" type="ordered locus">Arnit_0021</name>
</gene>
<dbReference type="KEGG" id="ant:Arnit_0021"/>
<dbReference type="Proteomes" id="UP000000939">
    <property type="component" value="Chromosome"/>
</dbReference>
<name>D5V3I0_ARCNC</name>
<reference evidence="2 3" key="1">
    <citation type="journal article" date="2010" name="Stand. Genomic Sci.">
        <title>Complete genome sequence of Arcobacter nitrofigilis type strain (CI).</title>
        <authorList>
            <person name="Pati A."/>
            <person name="Gronow S."/>
            <person name="Lapidus A."/>
            <person name="Copeland A."/>
            <person name="Glavina Del Rio T."/>
            <person name="Nolan M."/>
            <person name="Lucas S."/>
            <person name="Tice H."/>
            <person name="Cheng J.F."/>
            <person name="Han C."/>
            <person name="Chertkov O."/>
            <person name="Bruce D."/>
            <person name="Tapia R."/>
            <person name="Goodwin L."/>
            <person name="Pitluck S."/>
            <person name="Liolios K."/>
            <person name="Ivanova N."/>
            <person name="Mavromatis K."/>
            <person name="Chen A."/>
            <person name="Palaniappan K."/>
            <person name="Land M."/>
            <person name="Hauser L."/>
            <person name="Chang Y.J."/>
            <person name="Jeffries C.D."/>
            <person name="Detter J.C."/>
            <person name="Rohde M."/>
            <person name="Goker M."/>
            <person name="Bristow J."/>
            <person name="Eisen J.A."/>
            <person name="Markowitz V."/>
            <person name="Hugenholtz P."/>
            <person name="Klenk H.P."/>
            <person name="Kyrpides N.C."/>
        </authorList>
    </citation>
    <scope>NUCLEOTIDE SEQUENCE [LARGE SCALE GENOMIC DNA]</scope>
    <source>
        <strain evidence="3">ATCC 33309 / DSM 7299 / CCUG 15893 / LMG 7604 / NCTC 12251 / CI</strain>
    </source>
</reference>
<dbReference type="STRING" id="572480.Arnit_0021"/>
<dbReference type="AlphaFoldDB" id="D5V3I0"/>
<evidence type="ECO:0000313" key="3">
    <source>
        <dbReference type="Proteomes" id="UP000000939"/>
    </source>
</evidence>
<evidence type="ECO:0000313" key="2">
    <source>
        <dbReference type="EMBL" id="ADG91691.1"/>
    </source>
</evidence>
<accession>D5V3I0</accession>
<dbReference type="EMBL" id="CP001999">
    <property type="protein sequence ID" value="ADG91691.1"/>
    <property type="molecule type" value="Genomic_DNA"/>
</dbReference>
<dbReference type="RefSeq" id="WP_013133836.1">
    <property type="nucleotide sequence ID" value="NC_014166.1"/>
</dbReference>